<protein>
    <submittedName>
        <fullName evidence="1">Uncharacterized protein</fullName>
    </submittedName>
</protein>
<accession>A0A371G484</accession>
<gene>
    <name evidence="1" type="ORF">CR513_33456</name>
</gene>
<comment type="caution">
    <text evidence="1">The sequence shown here is derived from an EMBL/GenBank/DDBJ whole genome shotgun (WGS) entry which is preliminary data.</text>
</comment>
<dbReference type="AlphaFoldDB" id="A0A371G484"/>
<proteinExistence type="predicted"/>
<evidence type="ECO:0000313" key="1">
    <source>
        <dbReference type="EMBL" id="RDX85372.1"/>
    </source>
</evidence>
<keyword evidence="2" id="KW-1185">Reference proteome</keyword>
<dbReference type="Proteomes" id="UP000257109">
    <property type="component" value="Unassembled WGS sequence"/>
</dbReference>
<reference evidence="1" key="1">
    <citation type="submission" date="2018-05" db="EMBL/GenBank/DDBJ databases">
        <title>Draft genome of Mucuna pruriens seed.</title>
        <authorList>
            <person name="Nnadi N.E."/>
            <person name="Vos R."/>
            <person name="Hasami M.H."/>
            <person name="Devisetty U.K."/>
            <person name="Aguiy J.C."/>
        </authorList>
    </citation>
    <scope>NUCLEOTIDE SEQUENCE [LARGE SCALE GENOMIC DNA]</scope>
    <source>
        <strain evidence="1">JCA_2017</strain>
    </source>
</reference>
<name>A0A371G484_MUCPR</name>
<evidence type="ECO:0000313" key="2">
    <source>
        <dbReference type="Proteomes" id="UP000257109"/>
    </source>
</evidence>
<sequence length="87" mass="10475">MKKYEMPTIPYPWNKILYDVVPMEAINILLGRSWQFDRQVIDDGVTNKFSVVHKGRKVILKLLTHHEVIEDQLKMKKREKKLKKREN</sequence>
<feature type="non-terminal residue" evidence="1">
    <location>
        <position position="1"/>
    </location>
</feature>
<dbReference type="OrthoDB" id="1747743at2759"/>
<dbReference type="EMBL" id="QJKJ01006811">
    <property type="protein sequence ID" value="RDX85372.1"/>
    <property type="molecule type" value="Genomic_DNA"/>
</dbReference>
<organism evidence="1 2">
    <name type="scientific">Mucuna pruriens</name>
    <name type="common">Velvet bean</name>
    <name type="synonym">Dolichos pruriens</name>
    <dbReference type="NCBI Taxonomy" id="157652"/>
    <lineage>
        <taxon>Eukaryota</taxon>
        <taxon>Viridiplantae</taxon>
        <taxon>Streptophyta</taxon>
        <taxon>Embryophyta</taxon>
        <taxon>Tracheophyta</taxon>
        <taxon>Spermatophyta</taxon>
        <taxon>Magnoliopsida</taxon>
        <taxon>eudicotyledons</taxon>
        <taxon>Gunneridae</taxon>
        <taxon>Pentapetalae</taxon>
        <taxon>rosids</taxon>
        <taxon>fabids</taxon>
        <taxon>Fabales</taxon>
        <taxon>Fabaceae</taxon>
        <taxon>Papilionoideae</taxon>
        <taxon>50 kb inversion clade</taxon>
        <taxon>NPAAA clade</taxon>
        <taxon>indigoferoid/millettioid clade</taxon>
        <taxon>Phaseoleae</taxon>
        <taxon>Mucuna</taxon>
    </lineage>
</organism>